<reference evidence="2" key="2">
    <citation type="submission" date="2021-10" db="EMBL/GenBank/DDBJ databases">
        <title>Phylogenomics reveals ancestral predisposition of the termite-cultivated fungus Termitomyces towards a domesticated lifestyle.</title>
        <authorList>
            <person name="Auxier B."/>
            <person name="Grum-Grzhimaylo A."/>
            <person name="Cardenas M.E."/>
            <person name="Lodge J.D."/>
            <person name="Laessoe T."/>
            <person name="Pedersen O."/>
            <person name="Smith M.E."/>
            <person name="Kuyper T.W."/>
            <person name="Franco-Molano E.A."/>
            <person name="Baroni T.J."/>
            <person name="Aanen D.K."/>
        </authorList>
    </citation>
    <scope>NUCLEOTIDE SEQUENCE</scope>
    <source>
        <strain evidence="2">AP01</strain>
        <tissue evidence="2">Mycelium</tissue>
    </source>
</reference>
<evidence type="ECO:0000313" key="3">
    <source>
        <dbReference type="Proteomes" id="UP000775547"/>
    </source>
</evidence>
<evidence type="ECO:0000256" key="1">
    <source>
        <dbReference type="SAM" id="MobiDB-lite"/>
    </source>
</evidence>
<dbReference type="AlphaFoldDB" id="A0A9P7G8V9"/>
<evidence type="ECO:0000313" key="2">
    <source>
        <dbReference type="EMBL" id="KAG5645653.1"/>
    </source>
</evidence>
<feature type="region of interest" description="Disordered" evidence="1">
    <location>
        <begin position="198"/>
        <end position="219"/>
    </location>
</feature>
<sequence length="243" mass="26411">MRDPLLPSTSPHLPSSSPNSSHTPSATSAQTARLESVVVPQPICIDTSHNGTDQHIPQPSFPTRIREKRVEVVQVRIAPGPIVIPNVFRHGFCHPDDHPPPVPVEVSDPPSSLVIVVDFNSAPINKVKFTTLALSFVAVDFALGLVADIEVWDIEKGDLVRLIPSSVSVFALTFYHTAGPSQHLHMISIRNRGNDIPANDTPVAVKPRAPKPNRASASPKSSRLLCKYVLRATSPFCLTHLCF</sequence>
<dbReference type="Proteomes" id="UP000775547">
    <property type="component" value="Unassembled WGS sequence"/>
</dbReference>
<name>A0A9P7G8V9_9AGAR</name>
<accession>A0A9P7G8V9</accession>
<feature type="compositionally biased region" description="Low complexity" evidence="1">
    <location>
        <begin position="1"/>
        <end position="29"/>
    </location>
</feature>
<protein>
    <submittedName>
        <fullName evidence="2">Uncharacterized protein</fullName>
    </submittedName>
</protein>
<dbReference type="EMBL" id="JABCKV010000035">
    <property type="protein sequence ID" value="KAG5645653.1"/>
    <property type="molecule type" value="Genomic_DNA"/>
</dbReference>
<keyword evidence="3" id="KW-1185">Reference proteome</keyword>
<reference evidence="2" key="1">
    <citation type="submission" date="2020-07" db="EMBL/GenBank/DDBJ databases">
        <authorList>
            <person name="Nieuwenhuis M."/>
            <person name="Van De Peppel L.J.J."/>
        </authorList>
    </citation>
    <scope>NUCLEOTIDE SEQUENCE</scope>
    <source>
        <strain evidence="2">AP01</strain>
        <tissue evidence="2">Mycelium</tissue>
    </source>
</reference>
<proteinExistence type="predicted"/>
<organism evidence="2 3">
    <name type="scientific">Asterophora parasitica</name>
    <dbReference type="NCBI Taxonomy" id="117018"/>
    <lineage>
        <taxon>Eukaryota</taxon>
        <taxon>Fungi</taxon>
        <taxon>Dikarya</taxon>
        <taxon>Basidiomycota</taxon>
        <taxon>Agaricomycotina</taxon>
        <taxon>Agaricomycetes</taxon>
        <taxon>Agaricomycetidae</taxon>
        <taxon>Agaricales</taxon>
        <taxon>Tricholomatineae</taxon>
        <taxon>Lyophyllaceae</taxon>
        <taxon>Asterophora</taxon>
    </lineage>
</organism>
<feature type="region of interest" description="Disordered" evidence="1">
    <location>
        <begin position="1"/>
        <end position="32"/>
    </location>
</feature>
<gene>
    <name evidence="2" type="ORF">DXG03_005644</name>
</gene>
<comment type="caution">
    <text evidence="2">The sequence shown here is derived from an EMBL/GenBank/DDBJ whole genome shotgun (WGS) entry which is preliminary data.</text>
</comment>